<dbReference type="InterPro" id="IPR014871">
    <property type="entry name" value="dUTPase/dCTP_pyrophosphatase"/>
</dbReference>
<dbReference type="OrthoDB" id="5506143at2"/>
<reference evidence="1 2" key="1">
    <citation type="submission" date="2017-07" db="EMBL/GenBank/DDBJ databases">
        <title>Complete genome sequence of Spiroplasma corruscae EC-1 (DSM 19793).</title>
        <authorList>
            <person name="Tsai Y.-M."/>
            <person name="Lo W.-S."/>
            <person name="Kuo C.-H."/>
        </authorList>
    </citation>
    <scope>NUCLEOTIDE SEQUENCE [LARGE SCALE GENOMIC DNA]</scope>
    <source>
        <strain evidence="1 2">EC-1</strain>
    </source>
</reference>
<dbReference type="PIRSF" id="PIRSF030140">
    <property type="entry name" value="UCP030140"/>
    <property type="match status" value="1"/>
</dbReference>
<dbReference type="SUPFAM" id="SSF101386">
    <property type="entry name" value="all-alpha NTP pyrophosphatases"/>
    <property type="match status" value="1"/>
</dbReference>
<dbReference type="EMBL" id="CP022535">
    <property type="protein sequence ID" value="ASP27998.1"/>
    <property type="molecule type" value="Genomic_DNA"/>
</dbReference>
<evidence type="ECO:0000313" key="2">
    <source>
        <dbReference type="Proteomes" id="UP000203229"/>
    </source>
</evidence>
<dbReference type="Proteomes" id="UP000203229">
    <property type="component" value="Chromosome"/>
</dbReference>
<sequence>MLNKEQLLYLSEKQEQLDNYIISTKGLELNEDMDNKKLIALLVEISEFVNECRAFKFWSNKPSSEKEVVLEEFVDGLHFIISIGNNVLYNFSNFEYKKEGNGDLNIWTLEMYNSIMSFYSFRSHKNYAAMLNKFLNCLFILNFSSEDVINSYNFKNKTNFERQDNNY</sequence>
<organism evidence="1 2">
    <name type="scientific">Spiroplasma corruscae</name>
    <dbReference type="NCBI Taxonomy" id="216934"/>
    <lineage>
        <taxon>Bacteria</taxon>
        <taxon>Bacillati</taxon>
        <taxon>Mycoplasmatota</taxon>
        <taxon>Mollicutes</taxon>
        <taxon>Entomoplasmatales</taxon>
        <taxon>Spiroplasmataceae</taxon>
        <taxon>Spiroplasma</taxon>
    </lineage>
</organism>
<evidence type="ECO:0000313" key="1">
    <source>
        <dbReference type="EMBL" id="ASP27998.1"/>
    </source>
</evidence>
<dbReference type="Gene3D" id="1.10.4010.10">
    <property type="entry name" value="Type II deoxyuridine triphosphatase"/>
    <property type="match status" value="1"/>
</dbReference>
<dbReference type="InterPro" id="IPR016947">
    <property type="entry name" value="UCP030140"/>
</dbReference>
<name>A0A222ENC6_9MOLU</name>
<dbReference type="CDD" id="cd11527">
    <property type="entry name" value="NTP-PPase_dUTPase"/>
    <property type="match status" value="1"/>
</dbReference>
<keyword evidence="2" id="KW-1185">Reference proteome</keyword>
<proteinExistence type="predicted"/>
<dbReference type="AlphaFoldDB" id="A0A222ENC6"/>
<dbReference type="Pfam" id="PF08761">
    <property type="entry name" value="dUTPase_2"/>
    <property type="match status" value="1"/>
</dbReference>
<dbReference type="RefSeq" id="WP_094048335.1">
    <property type="nucleotide sequence ID" value="NZ_CP022535.1"/>
</dbReference>
<accession>A0A222ENC6</accession>
<dbReference type="KEGG" id="scou:SCORR_v1c02230"/>
<protein>
    <submittedName>
        <fullName evidence="1">dUTP diphosphatase</fullName>
    </submittedName>
</protein>
<gene>
    <name evidence="1" type="ORF">SCORR_v1c02230</name>
</gene>